<keyword evidence="3" id="KW-1185">Reference proteome</keyword>
<sequence>MLSRRPSNRPIRRAASRLLTVGAAAAVLAALDPGAAGARPIGPFDVGGAIEVEYDQAGGGGFFGDPTTPELDAAGGGRFQVFQRGSSIYWHPATGAHQVGGAVRDKWRDLGWEAGTLGYPVTREYGTPVNPGRYNHFQGGSIYWSVGTGAHQIGGAIRDKWAAYGWESGALGFPITDESAAGKDNGRYNLFPGGAVYWSARTGAHVVWGAIRDQWVGRGAENGVYGFPTSDEYDYEGGKAQDFQGGRITWHP</sequence>
<dbReference type="Pfam" id="PF08310">
    <property type="entry name" value="LGFP"/>
    <property type="match status" value="4"/>
</dbReference>
<dbReference type="Proteomes" id="UP000255467">
    <property type="component" value="Unassembled WGS sequence"/>
</dbReference>
<evidence type="ECO:0000313" key="2">
    <source>
        <dbReference type="EMBL" id="SUA80010.1"/>
    </source>
</evidence>
<feature type="chain" id="PRO_5016672889" evidence="1">
    <location>
        <begin position="39"/>
        <end position="252"/>
    </location>
</feature>
<protein>
    <submittedName>
        <fullName evidence="2">Uncharacterized protein potentially involved in peptidoglycan biosynthesis</fullName>
    </submittedName>
</protein>
<dbReference type="RefSeq" id="WP_306306422.1">
    <property type="nucleotide sequence ID" value="NZ_JADLRH010000024.1"/>
</dbReference>
<dbReference type="EMBL" id="UGRY01000002">
    <property type="protein sequence ID" value="SUA80010.1"/>
    <property type="molecule type" value="Genomic_DNA"/>
</dbReference>
<feature type="signal peptide" evidence="1">
    <location>
        <begin position="1"/>
        <end position="38"/>
    </location>
</feature>
<reference evidence="2 3" key="1">
    <citation type="submission" date="2018-06" db="EMBL/GenBank/DDBJ databases">
        <authorList>
            <consortium name="Pathogen Informatics"/>
            <person name="Doyle S."/>
        </authorList>
    </citation>
    <scope>NUCLEOTIDE SEQUENCE [LARGE SCALE GENOMIC DNA]</scope>
    <source>
        <strain evidence="2 3">NCTC1934</strain>
    </source>
</reference>
<evidence type="ECO:0000313" key="3">
    <source>
        <dbReference type="Proteomes" id="UP000255467"/>
    </source>
</evidence>
<dbReference type="AlphaFoldDB" id="A0A378YTY4"/>
<accession>A0A378YTY4</accession>
<dbReference type="STRING" id="1406858.GCA_000710895_05719"/>
<evidence type="ECO:0000256" key="1">
    <source>
        <dbReference type="SAM" id="SignalP"/>
    </source>
</evidence>
<gene>
    <name evidence="2" type="ORF">NCTC1934_04072</name>
</gene>
<proteinExistence type="predicted"/>
<name>A0A378YTY4_9NOCA</name>
<keyword evidence="1" id="KW-0732">Signal</keyword>
<dbReference type="InterPro" id="IPR013207">
    <property type="entry name" value="LGFP"/>
</dbReference>
<organism evidence="2 3">
    <name type="scientific">Nocardia otitidiscaviarum</name>
    <dbReference type="NCBI Taxonomy" id="1823"/>
    <lineage>
        <taxon>Bacteria</taxon>
        <taxon>Bacillati</taxon>
        <taxon>Actinomycetota</taxon>
        <taxon>Actinomycetes</taxon>
        <taxon>Mycobacteriales</taxon>
        <taxon>Nocardiaceae</taxon>
        <taxon>Nocardia</taxon>
    </lineage>
</organism>